<name>A0A1I0FEQ5_THASX</name>
<keyword evidence="11" id="KW-0449">Lipoprotein</keyword>
<dbReference type="RefSeq" id="WP_093329900.1">
    <property type="nucleotide sequence ID" value="NZ_AP027363.1"/>
</dbReference>
<gene>
    <name evidence="9" type="primary">lnt</name>
    <name evidence="11" type="ORF">SAMN05660429_02073</name>
</gene>
<dbReference type="STRING" id="349064.SAMN05660429_02073"/>
<evidence type="ECO:0000256" key="1">
    <source>
        <dbReference type="ARBA" id="ARBA00004651"/>
    </source>
</evidence>
<reference evidence="11 12" key="1">
    <citation type="submission" date="2016-10" db="EMBL/GenBank/DDBJ databases">
        <authorList>
            <person name="de Groot N.N."/>
        </authorList>
    </citation>
    <scope>NUCLEOTIDE SEQUENCE [LARGE SCALE GENOMIC DNA]</scope>
    <source>
        <strain evidence="11 12">DSM 19706</strain>
    </source>
</reference>
<keyword evidence="6 9" id="KW-1133">Transmembrane helix</keyword>
<dbReference type="UniPathway" id="UPA00666"/>
<dbReference type="InterPro" id="IPR036526">
    <property type="entry name" value="C-N_Hydrolase_sf"/>
</dbReference>
<keyword evidence="7 9" id="KW-0472">Membrane</keyword>
<evidence type="ECO:0000256" key="5">
    <source>
        <dbReference type="ARBA" id="ARBA00022692"/>
    </source>
</evidence>
<evidence type="ECO:0000256" key="8">
    <source>
        <dbReference type="ARBA" id="ARBA00023315"/>
    </source>
</evidence>
<dbReference type="Pfam" id="PF00795">
    <property type="entry name" value="CN_hydrolase"/>
    <property type="match status" value="1"/>
</dbReference>
<dbReference type="EMBL" id="FOHK01000009">
    <property type="protein sequence ID" value="SET55859.1"/>
    <property type="molecule type" value="Genomic_DNA"/>
</dbReference>
<dbReference type="Proteomes" id="UP000199308">
    <property type="component" value="Unassembled WGS sequence"/>
</dbReference>
<dbReference type="InterPro" id="IPR004563">
    <property type="entry name" value="Apolipo_AcylTrfase"/>
</dbReference>
<feature type="transmembrane region" description="Helical" evidence="9">
    <location>
        <begin position="65"/>
        <end position="83"/>
    </location>
</feature>
<dbReference type="InterPro" id="IPR045378">
    <property type="entry name" value="LNT_N"/>
</dbReference>
<evidence type="ECO:0000256" key="9">
    <source>
        <dbReference type="HAMAP-Rule" id="MF_01148"/>
    </source>
</evidence>
<protein>
    <recommendedName>
        <fullName evidence="9">Apolipoprotein N-acyltransferase</fullName>
        <shortName evidence="9">ALP N-acyltransferase</shortName>
        <ecNumber evidence="9">2.3.1.269</ecNumber>
    </recommendedName>
</protein>
<dbReference type="PROSITE" id="PS50263">
    <property type="entry name" value="CN_HYDROLASE"/>
    <property type="match status" value="1"/>
</dbReference>
<keyword evidence="3 9" id="KW-1003">Cell membrane</keyword>
<evidence type="ECO:0000313" key="12">
    <source>
        <dbReference type="Proteomes" id="UP000199308"/>
    </source>
</evidence>
<dbReference type="CDD" id="cd07571">
    <property type="entry name" value="ALP_N-acyl_transferase"/>
    <property type="match status" value="1"/>
</dbReference>
<dbReference type="Gene3D" id="3.60.110.10">
    <property type="entry name" value="Carbon-nitrogen hydrolase"/>
    <property type="match status" value="1"/>
</dbReference>
<keyword evidence="12" id="KW-1185">Reference proteome</keyword>
<feature type="transmembrane region" description="Helical" evidence="9">
    <location>
        <begin position="89"/>
        <end position="115"/>
    </location>
</feature>
<dbReference type="GO" id="GO:0016410">
    <property type="term" value="F:N-acyltransferase activity"/>
    <property type="evidence" value="ECO:0007669"/>
    <property type="project" value="UniProtKB-UniRule"/>
</dbReference>
<evidence type="ECO:0000256" key="6">
    <source>
        <dbReference type="ARBA" id="ARBA00022989"/>
    </source>
</evidence>
<evidence type="ECO:0000259" key="10">
    <source>
        <dbReference type="PROSITE" id="PS50263"/>
    </source>
</evidence>
<dbReference type="NCBIfam" id="TIGR00546">
    <property type="entry name" value="lnt"/>
    <property type="match status" value="1"/>
</dbReference>
<comment type="function">
    <text evidence="9">Catalyzes the phospholipid dependent N-acylation of the N-terminal cysteine of apolipoprotein, the last step in lipoprotein maturation.</text>
</comment>
<evidence type="ECO:0000313" key="11">
    <source>
        <dbReference type="EMBL" id="SET55859.1"/>
    </source>
</evidence>
<dbReference type="PANTHER" id="PTHR38686">
    <property type="entry name" value="APOLIPOPROTEIN N-ACYLTRANSFERASE"/>
    <property type="match status" value="1"/>
</dbReference>
<evidence type="ECO:0000256" key="4">
    <source>
        <dbReference type="ARBA" id="ARBA00022679"/>
    </source>
</evidence>
<organism evidence="11 12">
    <name type="scientific">Thalassotalea agarivorans</name>
    <name type="common">Thalassomonas agarivorans</name>
    <dbReference type="NCBI Taxonomy" id="349064"/>
    <lineage>
        <taxon>Bacteria</taxon>
        <taxon>Pseudomonadati</taxon>
        <taxon>Pseudomonadota</taxon>
        <taxon>Gammaproteobacteria</taxon>
        <taxon>Alteromonadales</taxon>
        <taxon>Colwelliaceae</taxon>
        <taxon>Thalassotalea</taxon>
    </lineage>
</organism>
<dbReference type="GO" id="GO:0042158">
    <property type="term" value="P:lipoprotein biosynthetic process"/>
    <property type="evidence" value="ECO:0007669"/>
    <property type="project" value="UniProtKB-UniRule"/>
</dbReference>
<evidence type="ECO:0000256" key="2">
    <source>
        <dbReference type="ARBA" id="ARBA00010065"/>
    </source>
</evidence>
<dbReference type="HAMAP" id="MF_01148">
    <property type="entry name" value="Lnt"/>
    <property type="match status" value="1"/>
</dbReference>
<comment type="pathway">
    <text evidence="9">Protein modification; lipoprotein biosynthesis (N-acyl transfer).</text>
</comment>
<dbReference type="SUPFAM" id="SSF56317">
    <property type="entry name" value="Carbon-nitrogen hydrolase"/>
    <property type="match status" value="1"/>
</dbReference>
<dbReference type="Pfam" id="PF20154">
    <property type="entry name" value="LNT_N"/>
    <property type="match status" value="1"/>
</dbReference>
<feature type="domain" description="CN hydrolase" evidence="10">
    <location>
        <begin position="229"/>
        <end position="479"/>
    </location>
</feature>
<comment type="catalytic activity">
    <reaction evidence="9">
        <text>N-terminal S-1,2-diacyl-sn-glyceryl-L-cysteinyl-[lipoprotein] + a glycerophospholipid = N-acyl-S-1,2-diacyl-sn-glyceryl-L-cysteinyl-[lipoprotein] + a 2-acyl-sn-glycero-3-phospholipid + H(+)</text>
        <dbReference type="Rhea" id="RHEA:48228"/>
        <dbReference type="Rhea" id="RHEA-COMP:14681"/>
        <dbReference type="Rhea" id="RHEA-COMP:14684"/>
        <dbReference type="ChEBI" id="CHEBI:15378"/>
        <dbReference type="ChEBI" id="CHEBI:136912"/>
        <dbReference type="ChEBI" id="CHEBI:140656"/>
        <dbReference type="ChEBI" id="CHEBI:140657"/>
        <dbReference type="ChEBI" id="CHEBI:140660"/>
        <dbReference type="EC" id="2.3.1.269"/>
    </reaction>
</comment>
<dbReference type="PANTHER" id="PTHR38686:SF1">
    <property type="entry name" value="APOLIPOPROTEIN N-ACYLTRANSFERASE"/>
    <property type="match status" value="1"/>
</dbReference>
<dbReference type="EC" id="2.3.1.269" evidence="9"/>
<dbReference type="InterPro" id="IPR003010">
    <property type="entry name" value="C-N_Hydrolase"/>
</dbReference>
<feature type="transmembrane region" description="Helical" evidence="9">
    <location>
        <begin position="165"/>
        <end position="189"/>
    </location>
</feature>
<comment type="similarity">
    <text evidence="2 9">Belongs to the CN hydrolase family. Apolipoprotein N-acyltransferase subfamily.</text>
</comment>
<feature type="transmembrane region" description="Helical" evidence="9">
    <location>
        <begin position="35"/>
        <end position="53"/>
    </location>
</feature>
<keyword evidence="4 9" id="KW-0808">Transferase</keyword>
<accession>A0A1I0FEQ5</accession>
<dbReference type="OrthoDB" id="9804277at2"/>
<dbReference type="GO" id="GO:0005886">
    <property type="term" value="C:plasma membrane"/>
    <property type="evidence" value="ECO:0007669"/>
    <property type="project" value="UniProtKB-SubCell"/>
</dbReference>
<sequence length="513" mass="57504">MATSFRSFLNKIKLSKVNTISLICGWLMVFAYAPFNLWILPLILLPIWLYHLVDLPTKEAARSGFFFGLGWFTAGISWVHVSIERFGGMPLAVSLLLMLLLCAYLALYPMLAAYLSAKLTKQKRSNLWLLPVTWYGAEFLRAHLLTGFPWLSLGYSQINSPLKHYAPFIGETGITALMLIASIAIVAFVKKESVKQHVSVLAGVFVVALILSYLTPIKKSDETVSVALVQGNIKQEIKWDKAQEIPTMLRYLELTRKHYPIDIAIWPESALATLEGSASSQQFLDLANSSASINEAAIITGIINYNFETREYFNRLLVLGKQESDSGYYYGSSNKYDKNHLLPIGEFVPFEDLLRPLAPFFNLPMSSFTRGDYVQPNLSANGLNFLSLICFEIAFPKQLAANFQRDTDFILTVSNDAWFGASHGPDQHLEIAQMRALEFGRPVLRATNNGLTAVAESNGEIFAIAPQFEEAVLKVDVAKSVGITPYSRFGEWLNLLWLALFSLVLWLRNKKSN</sequence>
<keyword evidence="8 9" id="KW-0012">Acyltransferase</keyword>
<feature type="transmembrane region" description="Helical" evidence="9">
    <location>
        <begin position="127"/>
        <end position="145"/>
    </location>
</feature>
<comment type="subcellular location">
    <subcellularLocation>
        <location evidence="1 9">Cell membrane</location>
        <topology evidence="1 9">Multi-pass membrane protein</topology>
    </subcellularLocation>
</comment>
<feature type="transmembrane region" description="Helical" evidence="9">
    <location>
        <begin position="198"/>
        <end position="215"/>
    </location>
</feature>
<evidence type="ECO:0000256" key="3">
    <source>
        <dbReference type="ARBA" id="ARBA00022475"/>
    </source>
</evidence>
<proteinExistence type="inferred from homology"/>
<dbReference type="AlphaFoldDB" id="A0A1I0FEQ5"/>
<keyword evidence="5 9" id="KW-0812">Transmembrane</keyword>
<evidence type="ECO:0000256" key="7">
    <source>
        <dbReference type="ARBA" id="ARBA00023136"/>
    </source>
</evidence>